<proteinExistence type="predicted"/>
<evidence type="ECO:0000313" key="2">
    <source>
        <dbReference type="EMBL" id="THG92742.1"/>
    </source>
</evidence>
<comment type="caution">
    <text evidence="2">The sequence shown here is derived from an EMBL/GenBank/DDBJ whole genome shotgun (WGS) entry which is preliminary data.</text>
</comment>
<protein>
    <submittedName>
        <fullName evidence="2">Uncharacterized protein</fullName>
    </submittedName>
</protein>
<reference evidence="2 3" key="1">
    <citation type="submission" date="2019-02" db="EMBL/GenBank/DDBJ databases">
        <title>Genome sequencing of the rare red list fungi Phellinidium pouzarii.</title>
        <authorList>
            <person name="Buettner E."/>
            <person name="Kellner H."/>
        </authorList>
    </citation>
    <scope>NUCLEOTIDE SEQUENCE [LARGE SCALE GENOMIC DNA]</scope>
    <source>
        <strain evidence="2 3">DSM 108285</strain>
    </source>
</reference>
<dbReference type="EMBL" id="SGPK01001569">
    <property type="protein sequence ID" value="THG92742.1"/>
    <property type="molecule type" value="Genomic_DNA"/>
</dbReference>
<feature type="compositionally biased region" description="Acidic residues" evidence="1">
    <location>
        <begin position="90"/>
        <end position="109"/>
    </location>
</feature>
<sequence length="168" mass="18970">MSPWVRHVLGMTPSFESSSDDNAISSQRTQPVQWTQPVQRTQSAMPNHPVQTTQRNGPPKSSQPRTPLQPTQRNGLTSPLPVMVQKRPYEEDEDEEDAEDDEDDEDDEEQLTKMGRCKPISKGLFNDLGKHLGRAYATWDNPQFIISVAVDRANNNWEPPAIDKFGGK</sequence>
<feature type="region of interest" description="Disordered" evidence="1">
    <location>
        <begin position="1"/>
        <end position="115"/>
    </location>
</feature>
<keyword evidence="3" id="KW-1185">Reference proteome</keyword>
<dbReference type="AlphaFoldDB" id="A0A4V3X950"/>
<name>A0A4V3X950_9AGAM</name>
<organism evidence="2 3">
    <name type="scientific">Phellinidium pouzarii</name>
    <dbReference type="NCBI Taxonomy" id="167371"/>
    <lineage>
        <taxon>Eukaryota</taxon>
        <taxon>Fungi</taxon>
        <taxon>Dikarya</taxon>
        <taxon>Basidiomycota</taxon>
        <taxon>Agaricomycotina</taxon>
        <taxon>Agaricomycetes</taxon>
        <taxon>Hymenochaetales</taxon>
        <taxon>Hymenochaetaceae</taxon>
        <taxon>Phellinidium</taxon>
    </lineage>
</organism>
<dbReference type="Proteomes" id="UP000308199">
    <property type="component" value="Unassembled WGS sequence"/>
</dbReference>
<evidence type="ECO:0000313" key="3">
    <source>
        <dbReference type="Proteomes" id="UP000308199"/>
    </source>
</evidence>
<accession>A0A4V3X950</accession>
<evidence type="ECO:0000256" key="1">
    <source>
        <dbReference type="SAM" id="MobiDB-lite"/>
    </source>
</evidence>
<feature type="compositionally biased region" description="Polar residues" evidence="1">
    <location>
        <begin position="14"/>
        <end position="77"/>
    </location>
</feature>
<gene>
    <name evidence="2" type="ORF">EW145_g8609</name>
</gene>